<keyword evidence="9" id="KW-1185">Reference proteome</keyword>
<evidence type="ECO:0000256" key="2">
    <source>
        <dbReference type="ARBA" id="ARBA00007362"/>
    </source>
</evidence>
<dbReference type="InterPro" id="IPR050638">
    <property type="entry name" value="AA-Vitamin_Transporters"/>
</dbReference>
<name>A0ABT4VT47_9HYPH</name>
<evidence type="ECO:0000256" key="4">
    <source>
        <dbReference type="ARBA" id="ARBA00022989"/>
    </source>
</evidence>
<keyword evidence="5 6" id="KW-0472">Membrane</keyword>
<comment type="caution">
    <text evidence="8">The sequence shown here is derived from an EMBL/GenBank/DDBJ whole genome shotgun (WGS) entry which is preliminary data.</text>
</comment>
<dbReference type="PANTHER" id="PTHR32322">
    <property type="entry name" value="INNER MEMBRANE TRANSPORTER"/>
    <property type="match status" value="1"/>
</dbReference>
<feature type="transmembrane region" description="Helical" evidence="6">
    <location>
        <begin position="38"/>
        <end position="55"/>
    </location>
</feature>
<dbReference type="RefSeq" id="WP_271091728.1">
    <property type="nucleotide sequence ID" value="NZ_JAPJZH010000016.1"/>
</dbReference>
<evidence type="ECO:0000256" key="6">
    <source>
        <dbReference type="SAM" id="Phobius"/>
    </source>
</evidence>
<feature type="transmembrane region" description="Helical" evidence="6">
    <location>
        <begin position="127"/>
        <end position="147"/>
    </location>
</feature>
<keyword evidence="3 6" id="KW-0812">Transmembrane</keyword>
<evidence type="ECO:0000313" key="8">
    <source>
        <dbReference type="EMBL" id="MDA4847887.1"/>
    </source>
</evidence>
<organism evidence="8 9">
    <name type="scientific">Hoeflea poritis</name>
    <dbReference type="NCBI Taxonomy" id="2993659"/>
    <lineage>
        <taxon>Bacteria</taxon>
        <taxon>Pseudomonadati</taxon>
        <taxon>Pseudomonadota</taxon>
        <taxon>Alphaproteobacteria</taxon>
        <taxon>Hyphomicrobiales</taxon>
        <taxon>Rhizobiaceae</taxon>
        <taxon>Hoeflea</taxon>
    </lineage>
</organism>
<feature type="transmembrane region" description="Helical" evidence="6">
    <location>
        <begin position="213"/>
        <end position="234"/>
    </location>
</feature>
<evidence type="ECO:0000256" key="5">
    <source>
        <dbReference type="ARBA" id="ARBA00023136"/>
    </source>
</evidence>
<comment type="similarity">
    <text evidence="2">Belongs to the EamA transporter family.</text>
</comment>
<feature type="transmembrane region" description="Helical" evidence="6">
    <location>
        <begin position="178"/>
        <end position="201"/>
    </location>
</feature>
<evidence type="ECO:0000259" key="7">
    <source>
        <dbReference type="Pfam" id="PF00892"/>
    </source>
</evidence>
<protein>
    <submittedName>
        <fullName evidence="8">DMT family transporter</fullName>
    </submittedName>
</protein>
<feature type="domain" description="EamA" evidence="7">
    <location>
        <begin position="153"/>
        <end position="286"/>
    </location>
</feature>
<reference evidence="8" key="1">
    <citation type="submission" date="2022-11" db="EMBL/GenBank/DDBJ databases">
        <title>Hoeflea poritis sp. nov., isolated from scleractinian coral Porites lutea.</title>
        <authorList>
            <person name="Zhang G."/>
            <person name="Wei Q."/>
            <person name="Cai L."/>
        </authorList>
    </citation>
    <scope>NUCLEOTIDE SEQUENCE</scope>
    <source>
        <strain evidence="8">E7-10</strain>
    </source>
</reference>
<evidence type="ECO:0000256" key="1">
    <source>
        <dbReference type="ARBA" id="ARBA00004141"/>
    </source>
</evidence>
<feature type="transmembrane region" description="Helical" evidence="6">
    <location>
        <begin position="67"/>
        <end position="87"/>
    </location>
</feature>
<feature type="domain" description="EamA" evidence="7">
    <location>
        <begin position="5"/>
        <end position="138"/>
    </location>
</feature>
<sequence>MAIRAYILLTITMLGWGGNAIAGKLAAGHISPALLTSGRWLIALAILLPFALPQMRREWPTIRRHFLLLLVLGVVGFALFNNFYYLALNYTSAINGAIEQASMPLLVFIANFLLFGQRVSAGQMVGFFISLIGVTLVATHGNLAGILRLDVGYGDALLILSIAFYGAYTVSLRWMPKLHWLSAMTALSVGAILGGMPFTAWEAYSGSLVLPDLQGWLVLAYAAVFPSIVSQACFIRGVELIGANRGGLFINLVPIFGTFFAVTLLGEELFAYHIIALVLVLGGIALAEHKPSQTQTG</sequence>
<keyword evidence="4 6" id="KW-1133">Transmembrane helix</keyword>
<evidence type="ECO:0000256" key="3">
    <source>
        <dbReference type="ARBA" id="ARBA00022692"/>
    </source>
</evidence>
<dbReference type="EMBL" id="JAPJZH010000016">
    <property type="protein sequence ID" value="MDA4847887.1"/>
    <property type="molecule type" value="Genomic_DNA"/>
</dbReference>
<dbReference type="Proteomes" id="UP001148313">
    <property type="component" value="Unassembled WGS sequence"/>
</dbReference>
<evidence type="ECO:0000313" key="9">
    <source>
        <dbReference type="Proteomes" id="UP001148313"/>
    </source>
</evidence>
<dbReference type="InterPro" id="IPR000620">
    <property type="entry name" value="EamA_dom"/>
</dbReference>
<feature type="transmembrane region" description="Helical" evidence="6">
    <location>
        <begin position="270"/>
        <end position="287"/>
    </location>
</feature>
<feature type="transmembrane region" description="Helical" evidence="6">
    <location>
        <begin position="153"/>
        <end position="171"/>
    </location>
</feature>
<proteinExistence type="inferred from homology"/>
<feature type="transmembrane region" description="Helical" evidence="6">
    <location>
        <begin position="93"/>
        <end position="115"/>
    </location>
</feature>
<dbReference type="PANTHER" id="PTHR32322:SF2">
    <property type="entry name" value="EAMA DOMAIN-CONTAINING PROTEIN"/>
    <property type="match status" value="1"/>
</dbReference>
<dbReference type="Pfam" id="PF00892">
    <property type="entry name" value="EamA"/>
    <property type="match status" value="2"/>
</dbReference>
<dbReference type="SUPFAM" id="SSF103481">
    <property type="entry name" value="Multidrug resistance efflux transporter EmrE"/>
    <property type="match status" value="2"/>
</dbReference>
<accession>A0ABT4VT47</accession>
<gene>
    <name evidence="8" type="ORF">OOZ53_21195</name>
</gene>
<dbReference type="InterPro" id="IPR037185">
    <property type="entry name" value="EmrE-like"/>
</dbReference>
<feature type="transmembrane region" description="Helical" evidence="6">
    <location>
        <begin position="246"/>
        <end position="264"/>
    </location>
</feature>
<comment type="subcellular location">
    <subcellularLocation>
        <location evidence="1">Membrane</location>
        <topology evidence="1">Multi-pass membrane protein</topology>
    </subcellularLocation>
</comment>